<feature type="compositionally biased region" description="Polar residues" evidence="1">
    <location>
        <begin position="1"/>
        <end position="19"/>
    </location>
</feature>
<feature type="region of interest" description="Disordered" evidence="1">
    <location>
        <begin position="1"/>
        <end position="74"/>
    </location>
</feature>
<proteinExistence type="predicted"/>
<reference evidence="2" key="1">
    <citation type="submission" date="2014-12" db="EMBL/GenBank/DDBJ databases">
        <title>Insight into the proteome of Arion vulgaris.</title>
        <authorList>
            <person name="Aradska J."/>
            <person name="Bulat T."/>
            <person name="Smidak R."/>
            <person name="Sarate P."/>
            <person name="Gangsoo J."/>
            <person name="Sialana F."/>
            <person name="Bilban M."/>
            <person name="Lubec G."/>
        </authorList>
    </citation>
    <scope>NUCLEOTIDE SEQUENCE</scope>
    <source>
        <tissue evidence="2">Skin</tissue>
    </source>
</reference>
<feature type="non-terminal residue" evidence="2">
    <location>
        <position position="74"/>
    </location>
</feature>
<dbReference type="EMBL" id="HACG01051297">
    <property type="protein sequence ID" value="CEK98168.1"/>
    <property type="molecule type" value="Transcribed_RNA"/>
</dbReference>
<sequence>LDSESLESLQISKQANSLHLQDDRDGHEYDKDIEYEAQSETTDGIEDYAGGTKPDVDFSGSLHDPVQQGSLGHV</sequence>
<evidence type="ECO:0000313" key="2">
    <source>
        <dbReference type="EMBL" id="CEK98168.1"/>
    </source>
</evidence>
<name>A0A0B7BYW6_9EUPU</name>
<feature type="non-terminal residue" evidence="2">
    <location>
        <position position="1"/>
    </location>
</feature>
<dbReference type="AlphaFoldDB" id="A0A0B7BYW6"/>
<organism evidence="2">
    <name type="scientific">Arion vulgaris</name>
    <dbReference type="NCBI Taxonomy" id="1028688"/>
    <lineage>
        <taxon>Eukaryota</taxon>
        <taxon>Metazoa</taxon>
        <taxon>Spiralia</taxon>
        <taxon>Lophotrochozoa</taxon>
        <taxon>Mollusca</taxon>
        <taxon>Gastropoda</taxon>
        <taxon>Heterobranchia</taxon>
        <taxon>Euthyneura</taxon>
        <taxon>Panpulmonata</taxon>
        <taxon>Eupulmonata</taxon>
        <taxon>Stylommatophora</taxon>
        <taxon>Helicina</taxon>
        <taxon>Arionoidea</taxon>
        <taxon>Arionidae</taxon>
        <taxon>Arion</taxon>
    </lineage>
</organism>
<evidence type="ECO:0000256" key="1">
    <source>
        <dbReference type="SAM" id="MobiDB-lite"/>
    </source>
</evidence>
<feature type="compositionally biased region" description="Basic and acidic residues" evidence="1">
    <location>
        <begin position="20"/>
        <end position="34"/>
    </location>
</feature>
<protein>
    <submittedName>
        <fullName evidence="2">Uncharacterized protein</fullName>
    </submittedName>
</protein>
<accession>A0A0B7BYW6</accession>
<gene>
    <name evidence="2" type="primary">ORF217990</name>
</gene>